<dbReference type="InterPro" id="IPR011011">
    <property type="entry name" value="Znf_FYVE_PHD"/>
</dbReference>
<dbReference type="Proteomes" id="UP001497623">
    <property type="component" value="Unassembled WGS sequence"/>
</dbReference>
<evidence type="ECO:0000256" key="4">
    <source>
        <dbReference type="SAM" id="MobiDB-lite"/>
    </source>
</evidence>
<feature type="region of interest" description="Disordered" evidence="4">
    <location>
        <begin position="761"/>
        <end position="783"/>
    </location>
</feature>
<feature type="compositionally biased region" description="Polar residues" evidence="4">
    <location>
        <begin position="1161"/>
        <end position="1172"/>
    </location>
</feature>
<evidence type="ECO:0000259" key="5">
    <source>
        <dbReference type="SMART" id="SM00249"/>
    </source>
</evidence>
<name>A0AAV2RI35_MEGNR</name>
<feature type="region of interest" description="Disordered" evidence="4">
    <location>
        <begin position="248"/>
        <end position="279"/>
    </location>
</feature>
<keyword evidence="3" id="KW-0862">Zinc</keyword>
<feature type="compositionally biased region" description="Basic residues" evidence="4">
    <location>
        <begin position="992"/>
        <end position="1003"/>
    </location>
</feature>
<feature type="non-terminal residue" evidence="6">
    <location>
        <position position="1311"/>
    </location>
</feature>
<dbReference type="InterPro" id="IPR013083">
    <property type="entry name" value="Znf_RING/FYVE/PHD"/>
</dbReference>
<feature type="region of interest" description="Disordered" evidence="4">
    <location>
        <begin position="968"/>
        <end position="1087"/>
    </location>
</feature>
<comment type="caution">
    <text evidence="6">The sequence shown here is derived from an EMBL/GenBank/DDBJ whole genome shotgun (WGS) entry which is preliminary data.</text>
</comment>
<proteinExistence type="predicted"/>
<dbReference type="InterPro" id="IPR019787">
    <property type="entry name" value="Znf_PHD-finger"/>
</dbReference>
<feature type="non-terminal residue" evidence="6">
    <location>
        <position position="1"/>
    </location>
</feature>
<feature type="compositionally biased region" description="Polar residues" evidence="4">
    <location>
        <begin position="1301"/>
        <end position="1311"/>
    </location>
</feature>
<feature type="compositionally biased region" description="Polar residues" evidence="4">
    <location>
        <begin position="1045"/>
        <end position="1054"/>
    </location>
</feature>
<feature type="compositionally biased region" description="Polar residues" evidence="4">
    <location>
        <begin position="968"/>
        <end position="982"/>
    </location>
</feature>
<protein>
    <recommendedName>
        <fullName evidence="5">Zinc finger PHD-type domain-containing protein</fullName>
    </recommendedName>
</protein>
<dbReference type="GO" id="GO:0008270">
    <property type="term" value="F:zinc ion binding"/>
    <property type="evidence" value="ECO:0007669"/>
    <property type="project" value="UniProtKB-KW"/>
</dbReference>
<dbReference type="InterPro" id="IPR001965">
    <property type="entry name" value="Znf_PHD"/>
</dbReference>
<dbReference type="Gene3D" id="3.30.40.10">
    <property type="entry name" value="Zinc/RING finger domain, C3HC4 (zinc finger)"/>
    <property type="match status" value="1"/>
</dbReference>
<sequence length="1311" mass="145666">DSVFVCKWRSLVAYGVTAEMPYLYINYAITRCKRGEKNSPPPGPPRITIDAWIYSQPPTRATILLLLMAACDINPNPGPGDAFFPCGRCNSAVVKGTRGIQCDGCDKWFHAGCVGISQSEYVALASSHDDWYCSPDEKHKKKKRVSTKEKDLNESLYKDFSLTEHKERLISLDKISGNYEECSTFEKTVKNQENDFCEEPLKSDTIQVSSTEINLEIQKNVNISRDAQEINYTVSNDTFSNNMIGSIENSSQSKEIPSESDIVKKGNLEENSSPKIISHNEEMNDSEKVKFLHIKASKQLEKNIKIPGKKKRGRPRKKMEHKEIRVKRKYTKRKKEDPTSFISDKEILSKNPCPTLKKIKICVNRLSPRSFLNPRPYIECGISPESIRNICKLLIKMRSNFRRNYNRRQKRQILKTGGVLPKRFRADFEDPDDAIRLNDIMKKVEKPKPKTKKIIQKKIKDKNSDTLEKLHQLKEGKPQGPPKKIMRIEKEPLNKFSDMPNTLSFGSAPNDTGSPRDIKHKLVSQSQPYVAAYHSPAAPIQRYPTSSYPHHYHYHQQQYMQNRTMTNPSYRTASNLGHGHYERPIAPLVGQQYQTNYAHISPQYQEAAYTLPRRITALGPISPPGLVPSPRLPPASPHMQQHQAGPSIAIHSKPPPLTPMHNYPRISPKLPDTVPVSGVLPSSQAVSSCQAAALLTSQHVNVLSNQPLSLSVTSITPVLAASTRTVPGSSVLGTINVCMSSTNTSDEISKSPTQTLSKSLTTTNAPYFSNPTATHTSTSNSTPVFTHTSTSTFIASSAPSQTCSQPASVPVPVIMKNDSQTAASNCKSLLNLTSSVDDKNKGQEIICKDQSSLLRSYSEGSCSTNSVTRDLISQAVSYSLTTTTTTTTATTTATATAATTAAATGSTSAAIQSYKAYGSYQRHLLYPSAKPEIRYYVKAADMSHPATQHQVVTIPSYNTSTNRQYYAQASSNGHPRSQHPSPHNQSSIQHPNSHHPISHHVSHHQPSSQQGSSSHHVANMATSHSPSTQTSSHRMHHPSILSGHYYTSKNSDPHANSRPHHTMYVSGHHSPGAVVSRKTPIYPRHGYPESRTYVHTYRSYESQLASGKPYKASEMLAYLEQKVLDGAYANIKRSEDYFVMRNQLNSSRVQEILNQYKEQIEQQNSESSLSKNTKIDSGPSELNDSGTRLKSVLMKNYISSDAESLSKKTKNNCESGNNKKSVITTFSLEDDSSNPLKDELEISVSIDENQHKKGLSVDERSSKEFGNSTDVVSQVIHENVKVVSSESNKDSEPSILKLSKNGKSTTLDENL</sequence>
<feature type="domain" description="Zinc finger PHD-type" evidence="5">
    <location>
        <begin position="85"/>
        <end position="140"/>
    </location>
</feature>
<keyword evidence="7" id="KW-1185">Reference proteome</keyword>
<feature type="compositionally biased region" description="Polar residues" evidence="4">
    <location>
        <begin position="499"/>
        <end position="513"/>
    </location>
</feature>
<gene>
    <name evidence="6" type="ORF">MNOR_LOCUS23968</name>
</gene>
<accession>A0AAV2RI35</accession>
<feature type="region of interest" description="Disordered" evidence="4">
    <location>
        <begin position="1161"/>
        <end position="1186"/>
    </location>
</feature>
<evidence type="ECO:0000313" key="6">
    <source>
        <dbReference type="EMBL" id="CAL4123302.1"/>
    </source>
</evidence>
<dbReference type="Pfam" id="PF00628">
    <property type="entry name" value="PHD"/>
    <property type="match status" value="1"/>
</dbReference>
<feature type="compositionally biased region" description="Low complexity" evidence="4">
    <location>
        <begin position="1004"/>
        <end position="1032"/>
    </location>
</feature>
<feature type="region of interest" description="Disordered" evidence="4">
    <location>
        <begin position="496"/>
        <end position="518"/>
    </location>
</feature>
<dbReference type="SUPFAM" id="SSF57903">
    <property type="entry name" value="FYVE/PHD zinc finger"/>
    <property type="match status" value="1"/>
</dbReference>
<keyword evidence="2" id="KW-0863">Zinc-finger</keyword>
<evidence type="ECO:0000256" key="1">
    <source>
        <dbReference type="ARBA" id="ARBA00022723"/>
    </source>
</evidence>
<evidence type="ECO:0000313" key="7">
    <source>
        <dbReference type="Proteomes" id="UP001497623"/>
    </source>
</evidence>
<evidence type="ECO:0000256" key="2">
    <source>
        <dbReference type="ARBA" id="ARBA00022771"/>
    </source>
</evidence>
<dbReference type="CDD" id="cd15517">
    <property type="entry name" value="PHD_TCF19_like"/>
    <property type="match status" value="1"/>
</dbReference>
<organism evidence="6 7">
    <name type="scientific">Meganyctiphanes norvegica</name>
    <name type="common">Northern krill</name>
    <name type="synonym">Thysanopoda norvegica</name>
    <dbReference type="NCBI Taxonomy" id="48144"/>
    <lineage>
        <taxon>Eukaryota</taxon>
        <taxon>Metazoa</taxon>
        <taxon>Ecdysozoa</taxon>
        <taxon>Arthropoda</taxon>
        <taxon>Crustacea</taxon>
        <taxon>Multicrustacea</taxon>
        <taxon>Malacostraca</taxon>
        <taxon>Eumalacostraca</taxon>
        <taxon>Eucarida</taxon>
        <taxon>Euphausiacea</taxon>
        <taxon>Euphausiidae</taxon>
        <taxon>Meganyctiphanes</taxon>
    </lineage>
</organism>
<dbReference type="SMART" id="SM00249">
    <property type="entry name" value="PHD"/>
    <property type="match status" value="1"/>
</dbReference>
<keyword evidence="1" id="KW-0479">Metal-binding</keyword>
<feature type="region of interest" description="Disordered" evidence="4">
    <location>
        <begin position="1282"/>
        <end position="1311"/>
    </location>
</feature>
<dbReference type="EMBL" id="CAXKWB010021604">
    <property type="protein sequence ID" value="CAL4123302.1"/>
    <property type="molecule type" value="Genomic_DNA"/>
</dbReference>
<evidence type="ECO:0000256" key="3">
    <source>
        <dbReference type="ARBA" id="ARBA00022833"/>
    </source>
</evidence>
<reference evidence="6 7" key="1">
    <citation type="submission" date="2024-05" db="EMBL/GenBank/DDBJ databases">
        <authorList>
            <person name="Wallberg A."/>
        </authorList>
    </citation>
    <scope>NUCLEOTIDE SEQUENCE [LARGE SCALE GENOMIC DNA]</scope>
</reference>